<proteinExistence type="predicted"/>
<dbReference type="STRING" id="110505.ACT16_17805"/>
<dbReference type="RefSeq" id="WP_048892795.1">
    <property type="nucleotide sequence ID" value="NZ_AP024237.1"/>
</dbReference>
<evidence type="ECO:0000313" key="2">
    <source>
        <dbReference type="Proteomes" id="UP000595446"/>
    </source>
</evidence>
<gene>
    <name evidence="1" type="ORF">MHEC_41400</name>
</gene>
<dbReference type="OrthoDB" id="4322177at2"/>
<sequence>MIAVELLGHAQRVLTRADIGGLSARIAAFLARQALEHIVNQRCIALGVTAPNATTRSKLLILRTLDSSEVGDTAAFAWNRLSTACHVHAYEMQPSVVEIEQLCGVVASLLPQAK</sequence>
<keyword evidence="2" id="KW-1185">Reference proteome</keyword>
<name>A0A2G8BJJ4_9MYCO</name>
<accession>A0A2G8BJJ4</accession>
<organism evidence="1 2">
    <name type="scientific">Mycobacterium heckeshornense</name>
    <dbReference type="NCBI Taxonomy" id="110505"/>
    <lineage>
        <taxon>Bacteria</taxon>
        <taxon>Bacillati</taxon>
        <taxon>Actinomycetota</taxon>
        <taxon>Actinomycetes</taxon>
        <taxon>Mycobacteriales</taxon>
        <taxon>Mycobacteriaceae</taxon>
        <taxon>Mycobacterium</taxon>
    </lineage>
</organism>
<reference evidence="1 2" key="1">
    <citation type="submission" date="2020-12" db="EMBL/GenBank/DDBJ databases">
        <title>Complete genome sequence of Mycobacterium heckeshornense JCM 15655T, closely related to a pathogenic non-tuberculous mycobacterial species Mycobacterium xenopi.</title>
        <authorList>
            <person name="Yoshida M."/>
            <person name="Fukano H."/>
            <person name="Asakura T."/>
            <person name="Suzuki M."/>
            <person name="Hoshino Y."/>
        </authorList>
    </citation>
    <scope>NUCLEOTIDE SEQUENCE [LARGE SCALE GENOMIC DNA]</scope>
    <source>
        <strain evidence="1 2">JCM 15655</strain>
    </source>
</reference>
<dbReference type="EMBL" id="AP024237">
    <property type="protein sequence ID" value="BCO37707.1"/>
    <property type="molecule type" value="Genomic_DNA"/>
</dbReference>
<dbReference type="AlphaFoldDB" id="A0A2G8BJJ4"/>
<dbReference type="Proteomes" id="UP000595446">
    <property type="component" value="Chromosome"/>
</dbReference>
<evidence type="ECO:0000313" key="1">
    <source>
        <dbReference type="EMBL" id="BCO37707.1"/>
    </source>
</evidence>
<protein>
    <submittedName>
        <fullName evidence="1">Uncharacterized protein</fullName>
    </submittedName>
</protein>